<evidence type="ECO:0000256" key="1">
    <source>
        <dbReference type="ARBA" id="ARBA00044955"/>
    </source>
</evidence>
<dbReference type="Proteomes" id="UP000245910">
    <property type="component" value="Chromosome III"/>
</dbReference>
<organism evidence="4 5">
    <name type="scientific">Fusarium venenatum</name>
    <dbReference type="NCBI Taxonomy" id="56646"/>
    <lineage>
        <taxon>Eukaryota</taxon>
        <taxon>Fungi</taxon>
        <taxon>Dikarya</taxon>
        <taxon>Ascomycota</taxon>
        <taxon>Pezizomycotina</taxon>
        <taxon>Sordariomycetes</taxon>
        <taxon>Hypocreomycetidae</taxon>
        <taxon>Hypocreales</taxon>
        <taxon>Nectriaceae</taxon>
        <taxon>Fusarium</taxon>
    </lineage>
</organism>
<dbReference type="EMBL" id="LN649231">
    <property type="protein sequence ID" value="CEI67953.1"/>
    <property type="molecule type" value="Genomic_DNA"/>
</dbReference>
<accession>A0A2L2TIV5</accession>
<feature type="signal peptide" evidence="2">
    <location>
        <begin position="1"/>
        <end position="22"/>
    </location>
</feature>
<reference evidence="5" key="1">
    <citation type="submission" date="2014-10" db="EMBL/GenBank/DDBJ databases">
        <authorList>
            <person name="King R."/>
        </authorList>
    </citation>
    <scope>NUCLEOTIDE SEQUENCE [LARGE SCALE GENOMIC DNA]</scope>
    <source>
        <strain evidence="5">A3/5</strain>
    </source>
</reference>
<dbReference type="PROSITE" id="PS51782">
    <property type="entry name" value="LYSM"/>
    <property type="match status" value="1"/>
</dbReference>
<dbReference type="STRING" id="56646.A0A2L2TIV5"/>
<feature type="chain" id="PRO_5014992603" description="LysM domain-containing protein" evidence="2">
    <location>
        <begin position="23"/>
        <end position="145"/>
    </location>
</feature>
<sequence length="145" mass="15912">MGPSWLVRLSLLSLSLVHPSVSKDECQPSTWKLSSALSAGDINCRMSQVAGPKADANTCASMVKKWDITIEKFYDLNPRLNGDCKNILPNIRYCVDGFPEPLRAYDGRCGPDHNNATCVGTDNQCCNKNTWVCGDTDQLEIVSSL</sequence>
<dbReference type="InterPro" id="IPR036779">
    <property type="entry name" value="LysM_dom_sf"/>
</dbReference>
<keyword evidence="5" id="KW-1185">Reference proteome</keyword>
<feature type="domain" description="LysM" evidence="3">
    <location>
        <begin position="47"/>
        <end position="95"/>
    </location>
</feature>
<dbReference type="Gene3D" id="3.10.350.10">
    <property type="entry name" value="LysM domain"/>
    <property type="match status" value="1"/>
</dbReference>
<evidence type="ECO:0000259" key="3">
    <source>
        <dbReference type="PROSITE" id="PS51782"/>
    </source>
</evidence>
<evidence type="ECO:0000313" key="4">
    <source>
        <dbReference type="EMBL" id="CEI67953.1"/>
    </source>
</evidence>
<dbReference type="AlphaFoldDB" id="A0A2L2TIV5"/>
<keyword evidence="2" id="KW-0732">Signal</keyword>
<dbReference type="InterPro" id="IPR018392">
    <property type="entry name" value="LysM"/>
</dbReference>
<name>A0A2L2TIV5_9HYPO</name>
<comment type="similarity">
    <text evidence="1">Belongs to the secreted LysM effector family.</text>
</comment>
<evidence type="ECO:0000313" key="5">
    <source>
        <dbReference type="Proteomes" id="UP000245910"/>
    </source>
</evidence>
<proteinExistence type="inferred from homology"/>
<evidence type="ECO:0000256" key="2">
    <source>
        <dbReference type="SAM" id="SignalP"/>
    </source>
</evidence>
<protein>
    <recommendedName>
        <fullName evidence="3">LysM domain-containing protein</fullName>
    </recommendedName>
</protein>